<sequence>MSDSQLSTCVGSSLFALTASGAFSRGRTFPGGTRLYTPPLCTIPLSYPSLDSLFLLQTTCKPDGWFFTLLLQLLMAS</sequence>
<organism evidence="1">
    <name type="scientific">Anopheles darlingi</name>
    <name type="common">Mosquito</name>
    <dbReference type="NCBI Taxonomy" id="43151"/>
    <lineage>
        <taxon>Eukaryota</taxon>
        <taxon>Metazoa</taxon>
        <taxon>Ecdysozoa</taxon>
        <taxon>Arthropoda</taxon>
        <taxon>Hexapoda</taxon>
        <taxon>Insecta</taxon>
        <taxon>Pterygota</taxon>
        <taxon>Neoptera</taxon>
        <taxon>Endopterygota</taxon>
        <taxon>Diptera</taxon>
        <taxon>Nematocera</taxon>
        <taxon>Culicoidea</taxon>
        <taxon>Culicidae</taxon>
        <taxon>Anophelinae</taxon>
        <taxon>Anopheles</taxon>
    </lineage>
</organism>
<dbReference type="AlphaFoldDB" id="A0A2M4D891"/>
<protein>
    <submittedName>
        <fullName evidence="1">Putative secreted protein</fullName>
    </submittedName>
</protein>
<dbReference type="EMBL" id="GGFL01009626">
    <property type="protein sequence ID" value="MBW73804.1"/>
    <property type="molecule type" value="Transcribed_RNA"/>
</dbReference>
<evidence type="ECO:0000313" key="1">
    <source>
        <dbReference type="EMBL" id="MBW73804.1"/>
    </source>
</evidence>
<proteinExistence type="predicted"/>
<name>A0A2M4D891_ANODA</name>
<accession>A0A2M4D891</accession>
<reference evidence="1" key="1">
    <citation type="submission" date="2018-01" db="EMBL/GenBank/DDBJ databases">
        <title>An insight into the sialome of Amazonian anophelines.</title>
        <authorList>
            <person name="Ribeiro J.M."/>
            <person name="Scarpassa V."/>
            <person name="Calvo E."/>
        </authorList>
    </citation>
    <scope>NUCLEOTIDE SEQUENCE</scope>
</reference>